<dbReference type="GO" id="GO:0005886">
    <property type="term" value="C:plasma membrane"/>
    <property type="evidence" value="ECO:0007669"/>
    <property type="project" value="UniProtKB-SubCell"/>
</dbReference>
<gene>
    <name evidence="2" type="ORF">AN221_12385</name>
</gene>
<proteinExistence type="predicted"/>
<evidence type="ECO:0000256" key="1">
    <source>
        <dbReference type="SAM" id="Phobius"/>
    </source>
</evidence>
<dbReference type="Proteomes" id="UP000175971">
    <property type="component" value="Unassembled WGS sequence"/>
</dbReference>
<evidence type="ECO:0000313" key="3">
    <source>
        <dbReference type="Proteomes" id="UP000175971"/>
    </source>
</evidence>
<dbReference type="RefSeq" id="WP_053558553.1">
    <property type="nucleotide sequence ID" value="NZ_LJGZ01000025.1"/>
</dbReference>
<feature type="transmembrane region" description="Helical" evidence="1">
    <location>
        <begin position="160"/>
        <end position="182"/>
    </location>
</feature>
<dbReference type="AlphaFoldDB" id="A0A1E7LVW9"/>
<feature type="transmembrane region" description="Helical" evidence="1">
    <location>
        <begin position="78"/>
        <end position="101"/>
    </location>
</feature>
<protein>
    <submittedName>
        <fullName evidence="2">ABC transporter permease</fullName>
    </submittedName>
</protein>
<keyword evidence="1" id="KW-0472">Membrane</keyword>
<dbReference type="GO" id="GO:0140359">
    <property type="term" value="F:ABC-type transporter activity"/>
    <property type="evidence" value="ECO:0007669"/>
    <property type="project" value="InterPro"/>
</dbReference>
<name>A0A1E7LVW9_9ACTN</name>
<keyword evidence="1" id="KW-0812">Transmembrane</keyword>
<sequence>MSSPSSEIFRRGVQIQKRTLVAWSAALVLLALSVVGAWPSMESSGALEDFSTGLSPELASALGVDQIASATGYLKGNLYAVLLPLLLGLMAVTATAALTGGDEEAGRLELLLALPVARRQVFLIRFLCVTFGLALTSVLVWLAVYGSVVSFDMDVSGGGVAAVTLTVALLAVLHAGIAYAIVGFGLGRGPALGVAAGVLVVGYLLHGIAPMSDALEPLANISPWEWALGSDPLLNGVPWGGVALLVAVSVVVVAAGTYAVDRRDIKNA</sequence>
<keyword evidence="1" id="KW-1133">Transmembrane helix</keyword>
<reference evidence="2 3" key="1">
    <citation type="journal article" date="2016" name="Front. Microbiol.">
        <title>Comparative Genomics Analysis of Streptomyces Species Reveals Their Adaptation to the Marine Environment and Their Diversity at the Genomic Level.</title>
        <authorList>
            <person name="Tian X."/>
            <person name="Zhang Z."/>
            <person name="Yang T."/>
            <person name="Chen M."/>
            <person name="Li J."/>
            <person name="Chen F."/>
            <person name="Yang J."/>
            <person name="Li W."/>
            <person name="Zhang B."/>
            <person name="Zhang Z."/>
            <person name="Wu J."/>
            <person name="Zhang C."/>
            <person name="Long L."/>
            <person name="Xiao J."/>
        </authorList>
    </citation>
    <scope>NUCLEOTIDE SEQUENCE [LARGE SCALE GENOMIC DNA]</scope>
    <source>
        <strain evidence="2 3">SCSIO M10372</strain>
    </source>
</reference>
<feature type="transmembrane region" description="Helical" evidence="1">
    <location>
        <begin position="20"/>
        <end position="41"/>
    </location>
</feature>
<keyword evidence="3" id="KW-1185">Reference proteome</keyword>
<feature type="transmembrane region" description="Helical" evidence="1">
    <location>
        <begin position="122"/>
        <end position="148"/>
    </location>
</feature>
<dbReference type="GeneID" id="97337083"/>
<dbReference type="OrthoDB" id="3686802at2"/>
<evidence type="ECO:0000313" key="2">
    <source>
        <dbReference type="EMBL" id="OEV20268.1"/>
    </source>
</evidence>
<feature type="transmembrane region" description="Helical" evidence="1">
    <location>
        <begin position="239"/>
        <end position="260"/>
    </location>
</feature>
<accession>A0A1E7LVW9</accession>
<dbReference type="PATRIC" id="fig|518642.7.peg.3973"/>
<organism evidence="2 3">
    <name type="scientific">Streptomyces nanshensis</name>
    <dbReference type="NCBI Taxonomy" id="518642"/>
    <lineage>
        <taxon>Bacteria</taxon>
        <taxon>Bacillati</taxon>
        <taxon>Actinomycetota</taxon>
        <taxon>Actinomycetes</taxon>
        <taxon>Kitasatosporales</taxon>
        <taxon>Streptomycetaceae</taxon>
        <taxon>Streptomyces</taxon>
    </lineage>
</organism>
<dbReference type="EMBL" id="LJGZ01000025">
    <property type="protein sequence ID" value="OEV20268.1"/>
    <property type="molecule type" value="Genomic_DNA"/>
</dbReference>
<comment type="caution">
    <text evidence="2">The sequence shown here is derived from an EMBL/GenBank/DDBJ whole genome shotgun (WGS) entry which is preliminary data.</text>
</comment>
<feature type="transmembrane region" description="Helical" evidence="1">
    <location>
        <begin position="189"/>
        <end position="209"/>
    </location>
</feature>